<evidence type="ECO:0000313" key="2">
    <source>
        <dbReference type="EMBL" id="MVF03232.1"/>
    </source>
</evidence>
<evidence type="ECO:0000256" key="1">
    <source>
        <dbReference type="SAM" id="Phobius"/>
    </source>
</evidence>
<comment type="caution">
    <text evidence="2">The sequence shown here is derived from an EMBL/GenBank/DDBJ whole genome shotgun (WGS) entry which is preliminary data.</text>
</comment>
<dbReference type="EMBL" id="WNKC01000002">
    <property type="protein sequence ID" value="MVF03232.1"/>
    <property type="molecule type" value="Genomic_DNA"/>
</dbReference>
<dbReference type="Proteomes" id="UP000443014">
    <property type="component" value="Unassembled WGS sequence"/>
</dbReference>
<keyword evidence="1" id="KW-1133">Transmembrane helix</keyword>
<keyword evidence="1" id="KW-0472">Membrane</keyword>
<dbReference type="AlphaFoldDB" id="A0ABD6HM91"/>
<proteinExistence type="predicted"/>
<accession>A0ABD6HM91</accession>
<gene>
    <name evidence="2" type="ORF">GMA22_08190</name>
</gene>
<feature type="transmembrane region" description="Helical" evidence="1">
    <location>
        <begin position="28"/>
        <end position="50"/>
    </location>
</feature>
<name>A0ABD6HM91_SERMA</name>
<protein>
    <submittedName>
        <fullName evidence="2">DUF1120 domain-containing protein</fullName>
    </submittedName>
</protein>
<sequence>MVCVIKRVWTNGNGNHTVMKKRLLQNKLWPISVFSLLMFFSGQLIAAPAAELKVSGKIKHSGCTVIAGNDGVYDFGTVREGPRGKVQRLPALKQTWQVRCEGDAYLALIPMDNRSASRNGSDLSRFGLGNASDGNSIGYFMLGLSRSTVNSVPTALRAHNAAGTSPGSEVALISGERTDWLLADSTRAFGRTYTMDISVTPVLAADIPTADKVELDGSVTLNFVFGL</sequence>
<reference evidence="2 3" key="1">
    <citation type="submission" date="2019-11" db="EMBL/GenBank/DDBJ databases">
        <title>Whole genome sequence of a plant growth promoting strain Serratia marcescens BTL07 isolated from the rhizoplane of Chili (Capsicum annuum).</title>
        <authorList>
            <person name="Dutta S."/>
            <person name="Khatun A."/>
            <person name="Gupta D.R."/>
            <person name="Surovy M.Z."/>
            <person name="Rahman M.M."/>
            <person name="Mahmud N.U."/>
            <person name="Emes R."/>
            <person name="Warry A."/>
            <person name="West H."/>
            <person name="Clarke M.L."/>
            <person name="Islam M.T."/>
        </authorList>
    </citation>
    <scope>NUCLEOTIDE SEQUENCE [LARGE SCALE GENOMIC DNA]</scope>
    <source>
        <strain evidence="2 3">BTL07</strain>
    </source>
</reference>
<evidence type="ECO:0000313" key="3">
    <source>
        <dbReference type="Proteomes" id="UP000443014"/>
    </source>
</evidence>
<keyword evidence="1" id="KW-0812">Transmembrane</keyword>
<organism evidence="2 3">
    <name type="scientific">Serratia marcescens</name>
    <dbReference type="NCBI Taxonomy" id="615"/>
    <lineage>
        <taxon>Bacteria</taxon>
        <taxon>Pseudomonadati</taxon>
        <taxon>Pseudomonadota</taxon>
        <taxon>Gammaproteobacteria</taxon>
        <taxon>Enterobacterales</taxon>
        <taxon>Yersiniaceae</taxon>
        <taxon>Serratia</taxon>
    </lineage>
</organism>